<dbReference type="PROSITE" id="PS50158">
    <property type="entry name" value="ZF_CCHC"/>
    <property type="match status" value="1"/>
</dbReference>
<dbReference type="InterPro" id="IPR001878">
    <property type="entry name" value="Znf_CCHC"/>
</dbReference>
<accession>A0A8B6C6X8</accession>
<keyword evidence="5" id="KW-1185">Reference proteome</keyword>
<keyword evidence="1" id="KW-0479">Metal-binding</keyword>
<dbReference type="Proteomes" id="UP000596742">
    <property type="component" value="Unassembled WGS sequence"/>
</dbReference>
<dbReference type="Gene3D" id="4.10.60.10">
    <property type="entry name" value="Zinc finger, CCHC-type"/>
    <property type="match status" value="1"/>
</dbReference>
<evidence type="ECO:0000259" key="3">
    <source>
        <dbReference type="PROSITE" id="PS50158"/>
    </source>
</evidence>
<name>A0A8B6C6X8_MYTGA</name>
<dbReference type="GO" id="GO:0008270">
    <property type="term" value="F:zinc ion binding"/>
    <property type="evidence" value="ECO:0007669"/>
    <property type="project" value="UniProtKB-KW"/>
</dbReference>
<keyword evidence="1" id="KW-0863">Zinc-finger</keyword>
<dbReference type="OrthoDB" id="8061180at2759"/>
<feature type="compositionally biased region" description="Basic and acidic residues" evidence="2">
    <location>
        <begin position="105"/>
        <end position="130"/>
    </location>
</feature>
<feature type="region of interest" description="Disordered" evidence="2">
    <location>
        <begin position="94"/>
        <end position="138"/>
    </location>
</feature>
<proteinExistence type="predicted"/>
<evidence type="ECO:0000313" key="4">
    <source>
        <dbReference type="EMBL" id="VDI01258.1"/>
    </source>
</evidence>
<dbReference type="GO" id="GO:0003676">
    <property type="term" value="F:nucleic acid binding"/>
    <property type="evidence" value="ECO:0007669"/>
    <property type="project" value="InterPro"/>
</dbReference>
<evidence type="ECO:0000256" key="2">
    <source>
        <dbReference type="SAM" id="MobiDB-lite"/>
    </source>
</evidence>
<sequence>MDADTREIIQAEVQSAILGTQNKLLKSFTSLLDTWLNGFQKNIQDSQRALSESQLAKIDDTMTETFKFHKRGNEEYQKLADSSDTGWLVVDEYTTNPSTEDSEDENRIYKAQSRADSKITKEKAKRKTDPRPTPYKTKQLALDNPIPVNTNKKLFSSRRCFNCSETCHWRRECPQAMVQHTNK</sequence>
<gene>
    <name evidence="4" type="ORF">MGAL_10B017891</name>
</gene>
<dbReference type="InterPro" id="IPR036875">
    <property type="entry name" value="Znf_CCHC_sf"/>
</dbReference>
<dbReference type="AlphaFoldDB" id="A0A8B6C6X8"/>
<protein>
    <recommendedName>
        <fullName evidence="3">CCHC-type domain-containing protein</fullName>
    </recommendedName>
</protein>
<evidence type="ECO:0000313" key="5">
    <source>
        <dbReference type="Proteomes" id="UP000596742"/>
    </source>
</evidence>
<dbReference type="EMBL" id="UYJE01001325">
    <property type="protein sequence ID" value="VDI01258.1"/>
    <property type="molecule type" value="Genomic_DNA"/>
</dbReference>
<reference evidence="4" key="1">
    <citation type="submission" date="2018-11" db="EMBL/GenBank/DDBJ databases">
        <authorList>
            <person name="Alioto T."/>
            <person name="Alioto T."/>
        </authorList>
    </citation>
    <scope>NUCLEOTIDE SEQUENCE</scope>
</reference>
<dbReference type="SUPFAM" id="SSF57756">
    <property type="entry name" value="Retrovirus zinc finger-like domains"/>
    <property type="match status" value="1"/>
</dbReference>
<comment type="caution">
    <text evidence="4">The sequence shown here is derived from an EMBL/GenBank/DDBJ whole genome shotgun (WGS) entry which is preliminary data.</text>
</comment>
<organism evidence="4 5">
    <name type="scientific">Mytilus galloprovincialis</name>
    <name type="common">Mediterranean mussel</name>
    <dbReference type="NCBI Taxonomy" id="29158"/>
    <lineage>
        <taxon>Eukaryota</taxon>
        <taxon>Metazoa</taxon>
        <taxon>Spiralia</taxon>
        <taxon>Lophotrochozoa</taxon>
        <taxon>Mollusca</taxon>
        <taxon>Bivalvia</taxon>
        <taxon>Autobranchia</taxon>
        <taxon>Pteriomorphia</taxon>
        <taxon>Mytilida</taxon>
        <taxon>Mytiloidea</taxon>
        <taxon>Mytilidae</taxon>
        <taxon>Mytilinae</taxon>
        <taxon>Mytilus</taxon>
    </lineage>
</organism>
<feature type="domain" description="CCHC-type" evidence="3">
    <location>
        <begin position="158"/>
        <end position="175"/>
    </location>
</feature>
<keyword evidence="1" id="KW-0862">Zinc</keyword>
<evidence type="ECO:0000256" key="1">
    <source>
        <dbReference type="PROSITE-ProRule" id="PRU00047"/>
    </source>
</evidence>